<evidence type="ECO:0000313" key="2">
    <source>
        <dbReference type="Proteomes" id="UP001140087"/>
    </source>
</evidence>
<comment type="caution">
    <text evidence="1">The sequence shown here is derived from an EMBL/GenBank/DDBJ whole genome shotgun (WGS) entry which is preliminary data.</text>
</comment>
<sequence>MSSPKRKPREALHRIDAAARNPTPGAPSPLFKRRRIAPAENGLTDDASDAADDTPSSPQPLRTAQSRLPRSVSDGSGTASPAQEHQPHEPPGSKDDTGTPVNGRARAVNGTDTVCAPSPLKAMLLAPAQSLWRRVSGFIPGSLGLHDEDSDASSSDKAPAEDGGSTPKPVMPGAFASSLSQSVDWAAADTLTAPPMNPTSLGAGVSSTIPASLATDLAGGGGMQLYLSDAHDFGGADSCTASPVTLGYPETPSKENIPVYDSGDYSAMDIDYPRTAAAPAITPLMLARPLAHYQPEQELRPRQPVDAGEPLRSGGTDTDVEMSQISSLADSEADAQYDPYAAYEDDEDEFNPYLFMANMPPIPKEHTLRPYALPRKTRSSPPITLVLDLDETLVHCALTKVDNADLVFPVEYNGVNYSVYCRLRPGYREFLEKASELFEVVVFTA</sequence>
<gene>
    <name evidence="1" type="primary">CTDSPL2</name>
    <name evidence="1" type="ORF">H4R21_006252</name>
</gene>
<proteinExistence type="predicted"/>
<dbReference type="Proteomes" id="UP001140087">
    <property type="component" value="Unassembled WGS sequence"/>
</dbReference>
<accession>A0ACC1KMX6</accession>
<dbReference type="EMBL" id="JANBUN010003229">
    <property type="protein sequence ID" value="KAJ2791867.1"/>
    <property type="molecule type" value="Genomic_DNA"/>
</dbReference>
<protein>
    <submittedName>
        <fullName evidence="1">CTD small phosphatase-like protein 2</fullName>
    </submittedName>
</protein>
<reference evidence="1" key="1">
    <citation type="submission" date="2022-07" db="EMBL/GenBank/DDBJ databases">
        <title>Phylogenomic reconstructions and comparative analyses of Kickxellomycotina fungi.</title>
        <authorList>
            <person name="Reynolds N.K."/>
            <person name="Stajich J.E."/>
            <person name="Barry K."/>
            <person name="Grigoriev I.V."/>
            <person name="Crous P."/>
            <person name="Smith M.E."/>
        </authorList>
    </citation>
    <scope>NUCLEOTIDE SEQUENCE</scope>
    <source>
        <strain evidence="1">BCRC 34780</strain>
    </source>
</reference>
<name>A0ACC1KMX6_9FUNG</name>
<evidence type="ECO:0000313" key="1">
    <source>
        <dbReference type="EMBL" id="KAJ2791867.1"/>
    </source>
</evidence>
<keyword evidence="2" id="KW-1185">Reference proteome</keyword>
<organism evidence="1 2">
    <name type="scientific">Coemansia helicoidea</name>
    <dbReference type="NCBI Taxonomy" id="1286919"/>
    <lineage>
        <taxon>Eukaryota</taxon>
        <taxon>Fungi</taxon>
        <taxon>Fungi incertae sedis</taxon>
        <taxon>Zoopagomycota</taxon>
        <taxon>Kickxellomycotina</taxon>
        <taxon>Kickxellomycetes</taxon>
        <taxon>Kickxellales</taxon>
        <taxon>Kickxellaceae</taxon>
        <taxon>Coemansia</taxon>
    </lineage>
</organism>
<feature type="non-terminal residue" evidence="1">
    <location>
        <position position="445"/>
    </location>
</feature>